<dbReference type="OrthoDB" id="25921at2759"/>
<evidence type="ECO:0000313" key="8">
    <source>
        <dbReference type="Proteomes" id="UP000070544"/>
    </source>
</evidence>
<dbReference type="EMBL" id="KQ965790">
    <property type="protein sequence ID" value="KXS12245.1"/>
    <property type="molecule type" value="Genomic_DNA"/>
</dbReference>
<dbReference type="AlphaFoldDB" id="A0A139A710"/>
<evidence type="ECO:0000313" key="7">
    <source>
        <dbReference type="EMBL" id="KXS12245.1"/>
    </source>
</evidence>
<feature type="domain" description="Xylanolytic transcriptional activator regulatory" evidence="6">
    <location>
        <begin position="182"/>
        <end position="256"/>
    </location>
</feature>
<sequence>MTATFASMYCPTDSSESPGSVDLLLPSLASCSPEDILADLDLSLSLSTLEPSLPAGSGPTTDLVLSHLPSPPLLQNLVDLYAFHVHPFLPMADLPALRHALISPPWPFPIDFALLLHSIYALGWCFVGRSEADGARESADNFAKCKELLERLQGKHTLRSLQGLANMCLYTAQSSGIGLEVADMYLAQAICAARHLGVDRRPLLTDLDPSTRDRVHSFWSLFLLDKYMAVNKTRLPMISEDEAEYMQQYPLTHDLLVPLHIAFSLCHTMQLRPPADPSSYITRIRRTLEQARPYLTQPDQLRVCRNVLYCVAAVRSGFEPGDVVARYLGPAMRDAVQCADSSGYVTLGSPFANFGVLFLLKLGLRLGIATEPDLCAGAAALSGHGVRWRTSAGLVRDLMGVWMGAKAVEAGVGNGNGPAQLEGTSTSVESSEGEERLVAV</sequence>
<dbReference type="Proteomes" id="UP000070544">
    <property type="component" value="Unassembled WGS sequence"/>
</dbReference>
<evidence type="ECO:0000256" key="1">
    <source>
        <dbReference type="ARBA" id="ARBA00004123"/>
    </source>
</evidence>
<keyword evidence="3" id="KW-0238">DNA-binding</keyword>
<evidence type="ECO:0000259" key="6">
    <source>
        <dbReference type="SMART" id="SM00906"/>
    </source>
</evidence>
<dbReference type="GO" id="GO:0006351">
    <property type="term" value="P:DNA-templated transcription"/>
    <property type="evidence" value="ECO:0007669"/>
    <property type="project" value="InterPro"/>
</dbReference>
<dbReference type="PANTHER" id="PTHR46910:SF3">
    <property type="entry name" value="HALOTOLERANCE PROTEIN 9-RELATED"/>
    <property type="match status" value="1"/>
</dbReference>
<dbReference type="PANTHER" id="PTHR46910">
    <property type="entry name" value="TRANSCRIPTION FACTOR PDR1"/>
    <property type="match status" value="1"/>
</dbReference>
<organism evidence="7 8">
    <name type="scientific">Gonapodya prolifera (strain JEL478)</name>
    <name type="common">Monoblepharis prolifera</name>
    <dbReference type="NCBI Taxonomy" id="1344416"/>
    <lineage>
        <taxon>Eukaryota</taxon>
        <taxon>Fungi</taxon>
        <taxon>Fungi incertae sedis</taxon>
        <taxon>Chytridiomycota</taxon>
        <taxon>Chytridiomycota incertae sedis</taxon>
        <taxon>Monoblepharidomycetes</taxon>
        <taxon>Monoblepharidales</taxon>
        <taxon>Gonapodyaceae</taxon>
        <taxon>Gonapodya</taxon>
    </lineage>
</organism>
<reference evidence="7 8" key="1">
    <citation type="journal article" date="2015" name="Genome Biol. Evol.">
        <title>Phylogenomic analyses indicate that early fungi evolved digesting cell walls of algal ancestors of land plants.</title>
        <authorList>
            <person name="Chang Y."/>
            <person name="Wang S."/>
            <person name="Sekimoto S."/>
            <person name="Aerts A.L."/>
            <person name="Choi C."/>
            <person name="Clum A."/>
            <person name="LaButti K.M."/>
            <person name="Lindquist E.A."/>
            <person name="Yee Ngan C."/>
            <person name="Ohm R.A."/>
            <person name="Salamov A.A."/>
            <person name="Grigoriev I.V."/>
            <person name="Spatafora J.W."/>
            <person name="Berbee M.L."/>
        </authorList>
    </citation>
    <scope>NUCLEOTIDE SEQUENCE [LARGE SCALE GENOMIC DNA]</scope>
    <source>
        <strain evidence="7 8">JEL478</strain>
    </source>
</reference>
<dbReference type="GO" id="GO:0003677">
    <property type="term" value="F:DNA binding"/>
    <property type="evidence" value="ECO:0007669"/>
    <property type="project" value="UniProtKB-KW"/>
</dbReference>
<keyword evidence="4" id="KW-0539">Nucleus</keyword>
<evidence type="ECO:0000256" key="5">
    <source>
        <dbReference type="SAM" id="MobiDB-lite"/>
    </source>
</evidence>
<dbReference type="SMART" id="SM00906">
    <property type="entry name" value="Fungal_trans"/>
    <property type="match status" value="1"/>
</dbReference>
<gene>
    <name evidence="7" type="ORF">M427DRAFT_137467</name>
</gene>
<dbReference type="GO" id="GO:0008270">
    <property type="term" value="F:zinc ion binding"/>
    <property type="evidence" value="ECO:0007669"/>
    <property type="project" value="InterPro"/>
</dbReference>
<keyword evidence="2" id="KW-0479">Metal-binding</keyword>
<dbReference type="InterPro" id="IPR007219">
    <property type="entry name" value="XnlR_reg_dom"/>
</dbReference>
<protein>
    <recommendedName>
        <fullName evidence="6">Xylanolytic transcriptional activator regulatory domain-containing protein</fullName>
    </recommendedName>
</protein>
<proteinExistence type="predicted"/>
<dbReference type="GO" id="GO:0005634">
    <property type="term" value="C:nucleus"/>
    <property type="evidence" value="ECO:0007669"/>
    <property type="project" value="UniProtKB-SubCell"/>
</dbReference>
<comment type="subcellular location">
    <subcellularLocation>
        <location evidence="1">Nucleus</location>
    </subcellularLocation>
</comment>
<name>A0A139A710_GONPJ</name>
<accession>A0A139A710</accession>
<feature type="region of interest" description="Disordered" evidence="5">
    <location>
        <begin position="414"/>
        <end position="440"/>
    </location>
</feature>
<evidence type="ECO:0000256" key="2">
    <source>
        <dbReference type="ARBA" id="ARBA00022723"/>
    </source>
</evidence>
<evidence type="ECO:0000256" key="3">
    <source>
        <dbReference type="ARBA" id="ARBA00023125"/>
    </source>
</evidence>
<dbReference type="InterPro" id="IPR050987">
    <property type="entry name" value="AtrR-like"/>
</dbReference>
<dbReference type="CDD" id="cd12148">
    <property type="entry name" value="fungal_TF_MHR"/>
    <property type="match status" value="1"/>
</dbReference>
<dbReference type="GO" id="GO:0003700">
    <property type="term" value="F:DNA-binding transcription factor activity"/>
    <property type="evidence" value="ECO:0007669"/>
    <property type="project" value="InterPro"/>
</dbReference>
<keyword evidence="8" id="KW-1185">Reference proteome</keyword>
<evidence type="ECO:0000256" key="4">
    <source>
        <dbReference type="ARBA" id="ARBA00023242"/>
    </source>
</evidence>
<dbReference type="Pfam" id="PF04082">
    <property type="entry name" value="Fungal_trans"/>
    <property type="match status" value="1"/>
</dbReference>